<keyword evidence="4" id="KW-1185">Reference proteome</keyword>
<dbReference type="InterPro" id="IPR006212">
    <property type="entry name" value="Furin_repeat"/>
</dbReference>
<sequence>MAEKCDNAEKVCPSMKACPAAATADNLLDCVDCTSAAEHCVGCAIGSVDVCSACAPNFFLDPDTSCKACSANCTTCDSAAKCTVCADGYEVKADACVAKGAIVNACDDTKPCADTKFCEIKATGNVCTDCSATCGNCSSLTKCTTCKDTDEMNTDQTCTTKCADPKVNEACTGAAGVACGVSDQKTACNCGVTAKNCLACPVVPVPAPGTCDDPLCTCTDEAKGACTGCIDTTNYTLDSAKCKLNAPTTCGTCLPGYVLKDAKCEDCASGYSKVGNFCFNDVDPSSANKLSGGAVAGIVIAVLVVVGAVGGGLAYYFVKKGKQ</sequence>
<keyword evidence="1" id="KW-1133">Transmembrane helix</keyword>
<proteinExistence type="predicted"/>
<dbReference type="Proteomes" id="UP000018208">
    <property type="component" value="Unassembled WGS sequence"/>
</dbReference>
<dbReference type="EMBL" id="KI546156">
    <property type="protein sequence ID" value="EST42726.1"/>
    <property type="molecule type" value="Genomic_DNA"/>
</dbReference>
<keyword evidence="1" id="KW-0472">Membrane</keyword>
<protein>
    <submittedName>
        <fullName evidence="2">Cysteine-rich membrane protein 2</fullName>
    </submittedName>
</protein>
<dbReference type="AlphaFoldDB" id="V6LGC8"/>
<dbReference type="SUPFAM" id="SSF57184">
    <property type="entry name" value="Growth factor receptor domain"/>
    <property type="match status" value="1"/>
</dbReference>
<dbReference type="PANTHER" id="PTHR45756:SF1">
    <property type="entry name" value="PROTEIN KINASE DOMAIN CONTAINING PROTEIN"/>
    <property type="match status" value="1"/>
</dbReference>
<dbReference type="PANTHER" id="PTHR45756">
    <property type="entry name" value="PALMITOYLTRANSFERASE"/>
    <property type="match status" value="1"/>
</dbReference>
<evidence type="ECO:0000256" key="1">
    <source>
        <dbReference type="SAM" id="Phobius"/>
    </source>
</evidence>
<organism evidence="2">
    <name type="scientific">Spironucleus salmonicida</name>
    <dbReference type="NCBI Taxonomy" id="348837"/>
    <lineage>
        <taxon>Eukaryota</taxon>
        <taxon>Metamonada</taxon>
        <taxon>Diplomonadida</taxon>
        <taxon>Hexamitidae</taxon>
        <taxon>Hexamitinae</taxon>
        <taxon>Spironucleus</taxon>
    </lineage>
</organism>
<evidence type="ECO:0000313" key="4">
    <source>
        <dbReference type="Proteomes" id="UP000018208"/>
    </source>
</evidence>
<evidence type="ECO:0000313" key="2">
    <source>
        <dbReference type="EMBL" id="EST42726.1"/>
    </source>
</evidence>
<reference evidence="2 3" key="1">
    <citation type="journal article" date="2014" name="PLoS Genet.">
        <title>The Genome of Spironucleus salmonicida Highlights a Fish Pathogen Adapted to Fluctuating Environments.</title>
        <authorList>
            <person name="Xu F."/>
            <person name="Jerlstrom-Hultqvist J."/>
            <person name="Einarsson E."/>
            <person name="Astvaldsson A."/>
            <person name="Svard S.G."/>
            <person name="Andersson J.O."/>
        </authorList>
    </citation>
    <scope>NUCLEOTIDE SEQUENCE</scope>
    <source>
        <strain evidence="3">ATCC 50377</strain>
    </source>
</reference>
<gene>
    <name evidence="2" type="ORF">SS50377_17648</name>
    <name evidence="3" type="ORF">SS50377_26087</name>
</gene>
<dbReference type="SMART" id="SM00261">
    <property type="entry name" value="FU"/>
    <property type="match status" value="3"/>
</dbReference>
<dbReference type="InterPro" id="IPR009030">
    <property type="entry name" value="Growth_fac_rcpt_cys_sf"/>
</dbReference>
<evidence type="ECO:0000313" key="3">
    <source>
        <dbReference type="EMBL" id="KAH0571888.1"/>
    </source>
</evidence>
<dbReference type="EMBL" id="AUWU02000006">
    <property type="protein sequence ID" value="KAH0571888.1"/>
    <property type="molecule type" value="Genomic_DNA"/>
</dbReference>
<feature type="transmembrane region" description="Helical" evidence="1">
    <location>
        <begin position="294"/>
        <end position="318"/>
    </location>
</feature>
<accession>V6LGC8</accession>
<dbReference type="OrthoDB" id="430044at2759"/>
<dbReference type="VEuPathDB" id="GiardiaDB:SS50377_26087"/>
<dbReference type="InterPro" id="IPR053215">
    <property type="entry name" value="TKL_Ser/Thr_kinase"/>
</dbReference>
<reference evidence="3" key="2">
    <citation type="submission" date="2020-12" db="EMBL/GenBank/DDBJ databases">
        <title>New Spironucleus salmonicida genome in near-complete chromosomes.</title>
        <authorList>
            <person name="Xu F."/>
            <person name="Kurt Z."/>
            <person name="Jimenez-Gonzalez A."/>
            <person name="Astvaldsson A."/>
            <person name="Andersson J.O."/>
            <person name="Svard S.G."/>
        </authorList>
    </citation>
    <scope>NUCLEOTIDE SEQUENCE</scope>
    <source>
        <strain evidence="3">ATCC 50377</strain>
    </source>
</reference>
<keyword evidence="1" id="KW-0812">Transmembrane</keyword>
<name>V6LGC8_9EUKA</name>